<feature type="domain" description="DUF6533" evidence="2">
    <location>
        <begin position="23"/>
        <end position="69"/>
    </location>
</feature>
<feature type="transmembrane region" description="Helical" evidence="1">
    <location>
        <begin position="171"/>
        <end position="194"/>
    </location>
</feature>
<protein>
    <recommendedName>
        <fullName evidence="2">DUF6533 domain-containing protein</fullName>
    </recommendedName>
</protein>
<dbReference type="Proteomes" id="UP001218188">
    <property type="component" value="Unassembled WGS sequence"/>
</dbReference>
<organism evidence="3 4">
    <name type="scientific">Mycena alexandri</name>
    <dbReference type="NCBI Taxonomy" id="1745969"/>
    <lineage>
        <taxon>Eukaryota</taxon>
        <taxon>Fungi</taxon>
        <taxon>Dikarya</taxon>
        <taxon>Basidiomycota</taxon>
        <taxon>Agaricomycotina</taxon>
        <taxon>Agaricomycetes</taxon>
        <taxon>Agaricomycetidae</taxon>
        <taxon>Agaricales</taxon>
        <taxon>Marasmiineae</taxon>
        <taxon>Mycenaceae</taxon>
        <taxon>Mycena</taxon>
    </lineage>
</organism>
<keyword evidence="1" id="KW-0812">Transmembrane</keyword>
<feature type="transmembrane region" description="Helical" evidence="1">
    <location>
        <begin position="245"/>
        <end position="263"/>
    </location>
</feature>
<feature type="transmembrane region" description="Helical" evidence="1">
    <location>
        <begin position="92"/>
        <end position="116"/>
    </location>
</feature>
<feature type="transmembrane region" description="Helical" evidence="1">
    <location>
        <begin position="215"/>
        <end position="233"/>
    </location>
</feature>
<evidence type="ECO:0000256" key="1">
    <source>
        <dbReference type="SAM" id="Phobius"/>
    </source>
</evidence>
<evidence type="ECO:0000313" key="3">
    <source>
        <dbReference type="EMBL" id="KAJ7046066.1"/>
    </source>
</evidence>
<gene>
    <name evidence="3" type="ORF">C8F04DRAFT_1387734</name>
</gene>
<evidence type="ECO:0000313" key="4">
    <source>
        <dbReference type="Proteomes" id="UP001218188"/>
    </source>
</evidence>
<dbReference type="EMBL" id="JARJCM010000003">
    <property type="protein sequence ID" value="KAJ7046066.1"/>
    <property type="molecule type" value="Genomic_DNA"/>
</dbReference>
<dbReference type="InterPro" id="IPR045340">
    <property type="entry name" value="DUF6533"/>
</dbReference>
<accession>A0AAD6TGB9</accession>
<keyword evidence="4" id="KW-1185">Reference proteome</keyword>
<feature type="transmembrane region" description="Helical" evidence="1">
    <location>
        <begin position="23"/>
        <end position="40"/>
    </location>
</feature>
<dbReference type="Pfam" id="PF20151">
    <property type="entry name" value="DUF6533"/>
    <property type="match status" value="1"/>
</dbReference>
<feature type="transmembrane region" description="Helical" evidence="1">
    <location>
        <begin position="123"/>
        <end position="143"/>
    </location>
</feature>
<evidence type="ECO:0000259" key="2">
    <source>
        <dbReference type="Pfam" id="PF20151"/>
    </source>
</evidence>
<dbReference type="AlphaFoldDB" id="A0AAD6TGB9"/>
<proteinExistence type="predicted"/>
<keyword evidence="1" id="KW-0472">Membrane</keyword>
<name>A0AAD6TGB9_9AGAR</name>
<comment type="caution">
    <text evidence="3">The sequence shown here is derived from an EMBL/GenBank/DDBJ whole genome shotgun (WGS) entry which is preliminary data.</text>
</comment>
<sequence>MDRPAPLPPALITAFTHLQASKYYDLAVLVMLVYDYALTLEVEITQVWRRSNWSLPKIMFFLFRYLTPIFQLGSICADQLTTWTPASCGQWLWWRIIVDELITVATSVVLILRVYALLRRAKWALGLMLSAMVAQIIIAFWSFPASTHAPLPPGVTGCYIGPKTLTDVGRIASLFDMLLVLDTIIFGLTAYHVFRSKRSVAGMATPLTEIMIRDGFLYFSVIFFVNLGNIIVIELSSIPEDLRPVNVEFTPAITVVMVSRLFLNMRRQATAPVYKGAHPRLTATLLGDLDDTAWTPKSQNFTLPTETTNTIELQSYLPKVED</sequence>
<reference evidence="3" key="1">
    <citation type="submission" date="2023-03" db="EMBL/GenBank/DDBJ databases">
        <title>Massive genome expansion in bonnet fungi (Mycena s.s.) driven by repeated elements and novel gene families across ecological guilds.</title>
        <authorList>
            <consortium name="Lawrence Berkeley National Laboratory"/>
            <person name="Harder C.B."/>
            <person name="Miyauchi S."/>
            <person name="Viragh M."/>
            <person name="Kuo A."/>
            <person name="Thoen E."/>
            <person name="Andreopoulos B."/>
            <person name="Lu D."/>
            <person name="Skrede I."/>
            <person name="Drula E."/>
            <person name="Henrissat B."/>
            <person name="Morin E."/>
            <person name="Kohler A."/>
            <person name="Barry K."/>
            <person name="LaButti K."/>
            <person name="Morin E."/>
            <person name="Salamov A."/>
            <person name="Lipzen A."/>
            <person name="Mereny Z."/>
            <person name="Hegedus B."/>
            <person name="Baldrian P."/>
            <person name="Stursova M."/>
            <person name="Weitz H."/>
            <person name="Taylor A."/>
            <person name="Grigoriev I.V."/>
            <person name="Nagy L.G."/>
            <person name="Martin F."/>
            <person name="Kauserud H."/>
        </authorList>
    </citation>
    <scope>NUCLEOTIDE SEQUENCE</scope>
    <source>
        <strain evidence="3">CBHHK200</strain>
    </source>
</reference>
<keyword evidence="1" id="KW-1133">Transmembrane helix</keyword>
<feature type="transmembrane region" description="Helical" evidence="1">
    <location>
        <begin position="61"/>
        <end position="80"/>
    </location>
</feature>